<keyword evidence="10" id="KW-1185">Reference proteome</keyword>
<keyword evidence="6" id="KW-0408">Iron</keyword>
<evidence type="ECO:0000256" key="1">
    <source>
        <dbReference type="ARBA" id="ARBA00001965"/>
    </source>
</evidence>
<feature type="domain" description="Intradiol ring-cleavage dioxygenases" evidence="7">
    <location>
        <begin position="101"/>
        <end position="283"/>
    </location>
</feature>
<dbReference type="PANTHER" id="PTHR33711:SF7">
    <property type="entry name" value="INTRADIOL RING-CLEAVAGE DIOXYGENASES DOMAIN-CONTAINING PROTEIN-RELATED"/>
    <property type="match status" value="1"/>
</dbReference>
<dbReference type="Gene3D" id="2.60.130.10">
    <property type="entry name" value="Aromatic compound dioxygenase"/>
    <property type="match status" value="1"/>
</dbReference>
<dbReference type="Pfam" id="PF04444">
    <property type="entry name" value="Dioxygenase_N"/>
    <property type="match status" value="1"/>
</dbReference>
<dbReference type="InterPro" id="IPR007535">
    <property type="entry name" value="Catechol_dOase_N"/>
</dbReference>
<dbReference type="GO" id="GO:0051213">
    <property type="term" value="F:dioxygenase activity"/>
    <property type="evidence" value="ECO:0007669"/>
    <property type="project" value="UniProtKB-KW"/>
</dbReference>
<keyword evidence="3" id="KW-0479">Metal-binding</keyword>
<dbReference type="Proteomes" id="UP000652760">
    <property type="component" value="Unassembled WGS sequence"/>
</dbReference>
<evidence type="ECO:0000313" key="9">
    <source>
        <dbReference type="EMBL" id="MBK1837197.1"/>
    </source>
</evidence>
<protein>
    <submittedName>
        <fullName evidence="9">Intradiol ring-cleavage dioxygenase</fullName>
    </submittedName>
</protein>
<evidence type="ECO:0000256" key="2">
    <source>
        <dbReference type="ARBA" id="ARBA00007825"/>
    </source>
</evidence>
<organism evidence="9 10">
    <name type="scientific">Azospirillum endophyticum</name>
    <dbReference type="NCBI Taxonomy" id="2800326"/>
    <lineage>
        <taxon>Bacteria</taxon>
        <taxon>Pseudomonadati</taxon>
        <taxon>Pseudomonadota</taxon>
        <taxon>Alphaproteobacteria</taxon>
        <taxon>Rhodospirillales</taxon>
        <taxon>Azospirillaceae</taxon>
        <taxon>Azospirillum</taxon>
    </lineage>
</organism>
<reference evidence="10" key="1">
    <citation type="submission" date="2021-01" db="EMBL/GenBank/DDBJ databases">
        <title>Genome public.</title>
        <authorList>
            <person name="Liu C."/>
            <person name="Sun Q."/>
        </authorList>
    </citation>
    <scope>NUCLEOTIDE SEQUENCE [LARGE SCALE GENOMIC DNA]</scope>
    <source>
        <strain evidence="10">YIM B02556</strain>
    </source>
</reference>
<dbReference type="SUPFAM" id="SSF49482">
    <property type="entry name" value="Aromatic compound dioxygenase"/>
    <property type="match status" value="1"/>
</dbReference>
<evidence type="ECO:0000256" key="6">
    <source>
        <dbReference type="ARBA" id="ARBA00023004"/>
    </source>
</evidence>
<gene>
    <name evidence="9" type="ORF">JHL17_07210</name>
</gene>
<dbReference type="CDD" id="cd03461">
    <property type="entry name" value="1_2-HQD"/>
    <property type="match status" value="1"/>
</dbReference>
<evidence type="ECO:0000256" key="3">
    <source>
        <dbReference type="ARBA" id="ARBA00022723"/>
    </source>
</evidence>
<dbReference type="EMBL" id="JAENHM010000025">
    <property type="protein sequence ID" value="MBK1837197.1"/>
    <property type="molecule type" value="Genomic_DNA"/>
</dbReference>
<dbReference type="InterPro" id="IPR039390">
    <property type="entry name" value="1_2-HQD/HQD"/>
</dbReference>
<name>A0ABS1F1J8_9PROT</name>
<dbReference type="InterPro" id="IPR015889">
    <property type="entry name" value="Intradiol_dOase_core"/>
</dbReference>
<keyword evidence="4 9" id="KW-0223">Dioxygenase</keyword>
<evidence type="ECO:0000259" key="8">
    <source>
        <dbReference type="Pfam" id="PF04444"/>
    </source>
</evidence>
<sequence length="293" mass="32178">MRQLSESSITDAVLDRFAACDDPRFKTIMTALVRHMHDFVREVGLTEAEWMAGIQFLTATGQTCTDKRQEFILLSDTLGVSMLVDAINNRKPTGALESAVQGPYYWEGAPERPLGSNLAEGVKGEPAFYSGRVLTLDGAPVADALLDVWSGDGEGNYDMQLPGQTEMLARGKLRTDAEGRYRFRSIRPASYPVPTDGPVGMMLNRMGRHPYRPGHIHMIVSAPGFQTVTTQLFVSGDAYLDSDAVFGVKESLIIDFQRHEPGIAPTGEAMAVPFHTVEHDFVLCPVMEPALQD</sequence>
<proteinExistence type="inferred from homology"/>
<evidence type="ECO:0000256" key="5">
    <source>
        <dbReference type="ARBA" id="ARBA00023002"/>
    </source>
</evidence>
<evidence type="ECO:0000259" key="7">
    <source>
        <dbReference type="Pfam" id="PF00775"/>
    </source>
</evidence>
<comment type="caution">
    <text evidence="9">The sequence shown here is derived from an EMBL/GenBank/DDBJ whole genome shotgun (WGS) entry which is preliminary data.</text>
</comment>
<evidence type="ECO:0000256" key="4">
    <source>
        <dbReference type="ARBA" id="ARBA00022964"/>
    </source>
</evidence>
<feature type="domain" description="Catechol dioxygenase N-terminal" evidence="8">
    <location>
        <begin position="22"/>
        <end position="95"/>
    </location>
</feature>
<accession>A0ABS1F1J8</accession>
<comment type="cofactor">
    <cofactor evidence="1">
        <name>Fe(3+)</name>
        <dbReference type="ChEBI" id="CHEBI:29034"/>
    </cofactor>
</comment>
<dbReference type="InterPro" id="IPR000627">
    <property type="entry name" value="Intradiol_dOase_C"/>
</dbReference>
<dbReference type="RefSeq" id="WP_200191537.1">
    <property type="nucleotide sequence ID" value="NZ_JAENHM010000025.1"/>
</dbReference>
<dbReference type="Pfam" id="PF00775">
    <property type="entry name" value="Dioxygenase_C"/>
    <property type="match status" value="1"/>
</dbReference>
<comment type="similarity">
    <text evidence="2">Belongs to the intradiol ring-cleavage dioxygenase family.</text>
</comment>
<dbReference type="PANTHER" id="PTHR33711">
    <property type="entry name" value="DIOXYGENASE, PUTATIVE (AFU_ORTHOLOGUE AFUA_2G02910)-RELATED"/>
    <property type="match status" value="1"/>
</dbReference>
<evidence type="ECO:0000313" key="10">
    <source>
        <dbReference type="Proteomes" id="UP000652760"/>
    </source>
</evidence>
<keyword evidence="5" id="KW-0560">Oxidoreductase</keyword>
<dbReference type="InterPro" id="IPR050770">
    <property type="entry name" value="Intradiol_RC_Dioxygenase"/>
</dbReference>